<dbReference type="AlphaFoldDB" id="A0A0B2UVP0"/>
<dbReference type="InterPro" id="IPR007284">
    <property type="entry name" value="Ground-like_dom"/>
</dbReference>
<protein>
    <recommendedName>
        <fullName evidence="1">Ground-like domain-containing protein</fullName>
    </recommendedName>
</protein>
<organism evidence="2 3">
    <name type="scientific">Toxocara canis</name>
    <name type="common">Canine roundworm</name>
    <dbReference type="NCBI Taxonomy" id="6265"/>
    <lineage>
        <taxon>Eukaryota</taxon>
        <taxon>Metazoa</taxon>
        <taxon>Ecdysozoa</taxon>
        <taxon>Nematoda</taxon>
        <taxon>Chromadorea</taxon>
        <taxon>Rhabditida</taxon>
        <taxon>Spirurina</taxon>
        <taxon>Ascaridomorpha</taxon>
        <taxon>Ascaridoidea</taxon>
        <taxon>Toxocaridae</taxon>
        <taxon>Toxocara</taxon>
    </lineage>
</organism>
<proteinExistence type="predicted"/>
<gene>
    <name evidence="2" type="ORF">Tcan_11719</name>
</gene>
<feature type="domain" description="Ground-like" evidence="1">
    <location>
        <begin position="73"/>
        <end position="155"/>
    </location>
</feature>
<reference evidence="2 3" key="1">
    <citation type="submission" date="2014-11" db="EMBL/GenBank/DDBJ databases">
        <title>Genetic blueprint of the zoonotic pathogen Toxocara canis.</title>
        <authorList>
            <person name="Zhu X.-Q."/>
            <person name="Korhonen P.K."/>
            <person name="Cai H."/>
            <person name="Young N.D."/>
            <person name="Nejsum P."/>
            <person name="von Samson-Himmelstjerna G."/>
            <person name="Boag P.R."/>
            <person name="Tan P."/>
            <person name="Li Q."/>
            <person name="Min J."/>
            <person name="Yang Y."/>
            <person name="Wang X."/>
            <person name="Fang X."/>
            <person name="Hall R.S."/>
            <person name="Hofmann A."/>
            <person name="Sternberg P.W."/>
            <person name="Jex A.R."/>
            <person name="Gasser R.B."/>
        </authorList>
    </citation>
    <scope>NUCLEOTIDE SEQUENCE [LARGE SCALE GENOMIC DNA]</scope>
    <source>
        <strain evidence="2">PN_DK_2014</strain>
    </source>
</reference>
<dbReference type="EMBL" id="JPKZ01003105">
    <property type="protein sequence ID" value="KHN73483.1"/>
    <property type="molecule type" value="Genomic_DNA"/>
</dbReference>
<evidence type="ECO:0000313" key="3">
    <source>
        <dbReference type="Proteomes" id="UP000031036"/>
    </source>
</evidence>
<dbReference type="Pfam" id="PF04155">
    <property type="entry name" value="Ground-like"/>
    <property type="match status" value="1"/>
</dbReference>
<dbReference type="STRING" id="6265.A0A0B2UVP0"/>
<dbReference type="PANTHER" id="PTHR31967">
    <property type="entry name" value="GROUNDHOG (HEDGEHOG-LIKE FAMILY)-RELATED"/>
    <property type="match status" value="1"/>
</dbReference>
<sequence>MWCHSKTIEWYHISTGYDGTTIPHRMMGATLDASYEYRPQVSPAADRGHKPPQQWPITGPQQPSINVSIMHRGYKCCSLNLEDAMNAAYNELSQKPDFNDCNIDLIAKVIQRAAQEKFGMSFETIVALNDFAGKSAYEGNLTCKFKLHGKYIHSYATPVQYDVRERVIEQAFSNADVTHNIIVGPSTEGVDEEEKQRRIDELNRLGLGGSRKTRSISQLSSVNSIKFTKVNYTTMGANAMYELTMGDPSMYVGVARRRLYSTC</sequence>
<keyword evidence="3" id="KW-1185">Reference proteome</keyword>
<evidence type="ECO:0000313" key="2">
    <source>
        <dbReference type="EMBL" id="KHN73483.1"/>
    </source>
</evidence>
<dbReference type="PANTHER" id="PTHR31967:SF21">
    <property type="entry name" value="GROUND-LIKE DOMAIN-CONTAINING PROTEIN"/>
    <property type="match status" value="1"/>
</dbReference>
<name>A0A0B2UVP0_TOXCA</name>
<comment type="caution">
    <text evidence="2">The sequence shown here is derived from an EMBL/GenBank/DDBJ whole genome shotgun (WGS) entry which is preliminary data.</text>
</comment>
<evidence type="ECO:0000259" key="1">
    <source>
        <dbReference type="Pfam" id="PF04155"/>
    </source>
</evidence>
<dbReference type="Proteomes" id="UP000031036">
    <property type="component" value="Unassembled WGS sequence"/>
</dbReference>
<accession>A0A0B2UVP0</accession>